<dbReference type="AlphaFoldDB" id="A0A1A9ASR7"/>
<name>A0A1A9ASR7_PLAOA</name>
<sequence length="107" mass="12443">MYRRIGIPTSPRGCSQNYGNCVKTKKGGKVQLENETERKKKRKLQIANCKLQIANCKPRLVAYIPHRVNENYAAILCLKKLKYFSKNEKKKKKMKTVPTRAKKFTAR</sequence>
<gene>
    <name evidence="2" type="ORF">POVWA2_094560</name>
</gene>
<organism evidence="2 3">
    <name type="scientific">Plasmodium ovale wallikeri</name>
    <dbReference type="NCBI Taxonomy" id="864142"/>
    <lineage>
        <taxon>Eukaryota</taxon>
        <taxon>Sar</taxon>
        <taxon>Alveolata</taxon>
        <taxon>Apicomplexa</taxon>
        <taxon>Aconoidasida</taxon>
        <taxon>Haemosporida</taxon>
        <taxon>Plasmodiidae</taxon>
        <taxon>Plasmodium</taxon>
        <taxon>Plasmodium (Plasmodium)</taxon>
    </lineage>
</organism>
<accession>A0A1A9ASR7</accession>
<feature type="region of interest" description="Disordered" evidence="1">
    <location>
        <begin position="88"/>
        <end position="107"/>
    </location>
</feature>
<dbReference type="Proteomes" id="UP000078550">
    <property type="component" value="Unassembled WGS sequence"/>
</dbReference>
<evidence type="ECO:0000313" key="2">
    <source>
        <dbReference type="EMBL" id="SBT59306.1"/>
    </source>
</evidence>
<reference evidence="3" key="1">
    <citation type="submission" date="2016-05" db="EMBL/GenBank/DDBJ databases">
        <authorList>
            <person name="Naeem Raeece"/>
        </authorList>
    </citation>
    <scope>NUCLEOTIDE SEQUENCE [LARGE SCALE GENOMIC DNA]</scope>
</reference>
<proteinExistence type="predicted"/>
<evidence type="ECO:0000313" key="3">
    <source>
        <dbReference type="Proteomes" id="UP000078550"/>
    </source>
</evidence>
<protein>
    <submittedName>
        <fullName evidence="2">Uncharacterized protein</fullName>
    </submittedName>
</protein>
<dbReference type="EMBL" id="FLRE01003173">
    <property type="protein sequence ID" value="SBT59306.1"/>
    <property type="molecule type" value="Genomic_DNA"/>
</dbReference>
<evidence type="ECO:0000256" key="1">
    <source>
        <dbReference type="SAM" id="MobiDB-lite"/>
    </source>
</evidence>